<gene>
    <name evidence="2" type="ORF">P175DRAFT_010674</name>
</gene>
<dbReference type="GeneID" id="63809219"/>
<dbReference type="Proteomes" id="UP000244073">
    <property type="component" value="Unassembled WGS sequence"/>
</dbReference>
<reference evidence="2 3" key="1">
    <citation type="journal article" date="2018" name="Proc. Natl. Acad. Sci. U.S.A.">
        <title>Linking secondary metabolites to gene clusters through genome sequencing of six diverse Aspergillus species.</title>
        <authorList>
            <person name="Kaerboelling I."/>
            <person name="Vesth T.C."/>
            <person name="Frisvad J.C."/>
            <person name="Nybo J.L."/>
            <person name="Theobald S."/>
            <person name="Kuo A."/>
            <person name="Bowyer P."/>
            <person name="Matsuda Y."/>
            <person name="Mondo S."/>
            <person name="Lyhne E.K."/>
            <person name="Kogle M.E."/>
            <person name="Clum A."/>
            <person name="Lipzen A."/>
            <person name="Salamov A."/>
            <person name="Ngan C.Y."/>
            <person name="Daum C."/>
            <person name="Chiniquy J."/>
            <person name="Barry K."/>
            <person name="LaButti K."/>
            <person name="Haridas S."/>
            <person name="Simmons B.A."/>
            <person name="Magnuson J.K."/>
            <person name="Mortensen U.H."/>
            <person name="Larsen T.O."/>
            <person name="Grigoriev I.V."/>
            <person name="Baker S.E."/>
            <person name="Andersen M.R."/>
        </authorList>
    </citation>
    <scope>NUCLEOTIDE SEQUENCE [LARGE SCALE GENOMIC DNA]</scope>
    <source>
        <strain evidence="2 3">IBT 24754</strain>
    </source>
</reference>
<name>A0A2T5M5W2_9EURO</name>
<keyword evidence="1" id="KW-0472">Membrane</keyword>
<dbReference type="EMBL" id="MSFN02000001">
    <property type="protein sequence ID" value="PTU23925.1"/>
    <property type="molecule type" value="Genomic_DNA"/>
</dbReference>
<evidence type="ECO:0000313" key="2">
    <source>
        <dbReference type="EMBL" id="PTU23925.1"/>
    </source>
</evidence>
<evidence type="ECO:0000313" key="3">
    <source>
        <dbReference type="Proteomes" id="UP000244073"/>
    </source>
</evidence>
<keyword evidence="1" id="KW-0812">Transmembrane</keyword>
<dbReference type="RefSeq" id="XP_040755317.1">
    <property type="nucleotide sequence ID" value="XM_040892337.1"/>
</dbReference>
<organism evidence="2 3">
    <name type="scientific">Aspergillus ochraceoroseus IBT 24754</name>
    <dbReference type="NCBI Taxonomy" id="1392256"/>
    <lineage>
        <taxon>Eukaryota</taxon>
        <taxon>Fungi</taxon>
        <taxon>Dikarya</taxon>
        <taxon>Ascomycota</taxon>
        <taxon>Pezizomycotina</taxon>
        <taxon>Eurotiomycetes</taxon>
        <taxon>Eurotiomycetidae</taxon>
        <taxon>Eurotiales</taxon>
        <taxon>Aspergillaceae</taxon>
        <taxon>Aspergillus</taxon>
        <taxon>Aspergillus subgen. Nidulantes</taxon>
    </lineage>
</organism>
<feature type="transmembrane region" description="Helical" evidence="1">
    <location>
        <begin position="20"/>
        <end position="46"/>
    </location>
</feature>
<dbReference type="AlphaFoldDB" id="A0A2T5M5W2"/>
<accession>A0A2T5M5W2</accession>
<proteinExistence type="predicted"/>
<protein>
    <submittedName>
        <fullName evidence="2">Uncharacterized protein</fullName>
    </submittedName>
</protein>
<keyword evidence="1" id="KW-1133">Transmembrane helix</keyword>
<comment type="caution">
    <text evidence="2">The sequence shown here is derived from an EMBL/GenBank/DDBJ whole genome shotgun (WGS) entry which is preliminary data.</text>
</comment>
<sequence length="77" mass="8986">MIVIDPCKHLVSIVGYVFSFLLLFSPFFLFSFFFLFIVCCVIDLIVNLKRCPVDSTSAQSRRGKKKMMNVQFPWTRV</sequence>
<evidence type="ECO:0000256" key="1">
    <source>
        <dbReference type="SAM" id="Phobius"/>
    </source>
</evidence>
<dbReference type="VEuPathDB" id="FungiDB:P175DRAFT_010674"/>